<dbReference type="Pfam" id="PF14347">
    <property type="entry name" value="DUF4399"/>
    <property type="match status" value="1"/>
</dbReference>
<comment type="caution">
    <text evidence="2">The sequence shown here is derived from an EMBL/GenBank/DDBJ whole genome shotgun (WGS) entry which is preliminary data.</text>
</comment>
<dbReference type="EMBL" id="SHBH01000041">
    <property type="protein sequence ID" value="RZO25282.1"/>
    <property type="molecule type" value="Genomic_DNA"/>
</dbReference>
<organism evidence="2 3">
    <name type="scientific">SAR86 cluster bacterium</name>
    <dbReference type="NCBI Taxonomy" id="2030880"/>
    <lineage>
        <taxon>Bacteria</taxon>
        <taxon>Pseudomonadati</taxon>
        <taxon>Pseudomonadota</taxon>
        <taxon>Gammaproteobacteria</taxon>
        <taxon>SAR86 cluster</taxon>
    </lineage>
</organism>
<evidence type="ECO:0000313" key="3">
    <source>
        <dbReference type="Proteomes" id="UP000319384"/>
    </source>
</evidence>
<feature type="domain" description="DUF4399" evidence="1">
    <location>
        <begin position="46"/>
        <end position="133"/>
    </location>
</feature>
<accession>A0A520MVM7</accession>
<evidence type="ECO:0000259" key="1">
    <source>
        <dbReference type="Pfam" id="PF14347"/>
    </source>
</evidence>
<name>A0A520MVM7_9GAMM</name>
<reference evidence="2 3" key="1">
    <citation type="submission" date="2019-02" db="EMBL/GenBank/DDBJ databases">
        <title>Prokaryotic population dynamics and viral predation in marine succession experiment using metagenomics: the confinement effect.</title>
        <authorList>
            <person name="Haro-Moreno J.M."/>
            <person name="Rodriguez-Valera F."/>
            <person name="Lopez-Perez M."/>
        </authorList>
    </citation>
    <scope>NUCLEOTIDE SEQUENCE [LARGE SCALE GENOMIC DNA]</scope>
    <source>
        <strain evidence="2">MED-G162</strain>
    </source>
</reference>
<gene>
    <name evidence="2" type="ORF">EVA95_03740</name>
</gene>
<protein>
    <submittedName>
        <fullName evidence="2">DUF4399 domain-containing protein</fullName>
    </submittedName>
</protein>
<dbReference type="Proteomes" id="UP000319384">
    <property type="component" value="Unassembled WGS sequence"/>
</dbReference>
<proteinExistence type="predicted"/>
<dbReference type="InterPro" id="IPR025512">
    <property type="entry name" value="DUF4399"/>
</dbReference>
<dbReference type="AlphaFoldDB" id="A0A520MVM7"/>
<sequence length="154" mass="17348">MKHILYILLVSPLVFSLDTIDNCDDIELFFKSPQDGLIIENQKFKVEFGTKNINISPAGVIVEQTNNCLVSGHHHLIINDAYDVRNFENQPIPYDTNILHFGGGQKEAELTLQPGKYSLQLVIGNYQHMPISRTGSGKKYNPIVSKIINIEIKP</sequence>
<evidence type="ECO:0000313" key="2">
    <source>
        <dbReference type="EMBL" id="RZO25282.1"/>
    </source>
</evidence>